<dbReference type="InterPro" id="IPR007421">
    <property type="entry name" value="Schlafen_AlbA_2_dom"/>
</dbReference>
<evidence type="ECO:0000259" key="1">
    <source>
        <dbReference type="Pfam" id="PF04326"/>
    </source>
</evidence>
<dbReference type="Gene3D" id="3.30.950.30">
    <property type="entry name" value="Schlafen, AAA domain"/>
    <property type="match status" value="1"/>
</dbReference>
<dbReference type="Proteomes" id="UP000279029">
    <property type="component" value="Chromosome"/>
</dbReference>
<protein>
    <recommendedName>
        <fullName evidence="5">AAA family ATPase</fullName>
    </recommendedName>
</protein>
<feature type="domain" description="Filamentation induced by cAMP protein Fic-like C-terminal" evidence="2">
    <location>
        <begin position="298"/>
        <end position="353"/>
    </location>
</feature>
<dbReference type="Gene3D" id="3.30.565.60">
    <property type="match status" value="1"/>
</dbReference>
<sequence>MNKDVYESVCSLLNRYGGHLFLGIKDNGDIAGVDKDSAEQMKKDFVTSLNNPQTLSPTFYLAVEDIEVDGKKILYINIPESSQVHRCTGKHGITLGGILIFGKEELIHAALPHHRTDAILRRENLDRYDDRDGIRVNLLSSYERLMQFVAKHLNDKFYLEGDQRVSLRDKIFREAMTNLLIHREFSNPFPAKLIIEKNRVYIENSNKPHGNGIIDPENFSPYPKNPTLAKFFKEIGWVDKLGSGVRNIYKYNKIYSGADPEFIEGDIFKTIIPLTNMTGEHASEHASEHGDIQDDTDKLLEFCKVPKTRVEIQEFLGIKSRSYLSQNILSPLIKGELLKLTISEKPRSPNQKYYSDR</sequence>
<dbReference type="PANTHER" id="PTHR30595">
    <property type="entry name" value="GLPR-RELATED TRANSCRIPTIONAL REPRESSOR"/>
    <property type="match status" value="1"/>
</dbReference>
<evidence type="ECO:0000259" key="2">
    <source>
        <dbReference type="Pfam" id="PF21247"/>
    </source>
</evidence>
<feature type="domain" description="Schlafen AlbA-2" evidence="1">
    <location>
        <begin position="5"/>
        <end position="85"/>
    </location>
</feature>
<dbReference type="Pfam" id="PF21247">
    <property type="entry name" value="Fic-like_C"/>
    <property type="match status" value="1"/>
</dbReference>
<dbReference type="InterPro" id="IPR038461">
    <property type="entry name" value="Schlafen_AlbA_2_dom_sf"/>
</dbReference>
<proteinExistence type="predicted"/>
<name>A0A3P7PD60_9FIRM</name>
<dbReference type="PANTHER" id="PTHR30595:SF6">
    <property type="entry name" value="SCHLAFEN ALBA-2 DOMAIN-CONTAINING PROTEIN"/>
    <property type="match status" value="1"/>
</dbReference>
<dbReference type="AlphaFoldDB" id="A0A3P7PD60"/>
<dbReference type="Pfam" id="PF13749">
    <property type="entry name" value="HATPase_c_4"/>
    <property type="match status" value="1"/>
</dbReference>
<evidence type="ECO:0000313" key="3">
    <source>
        <dbReference type="EMBL" id="VDN47983.1"/>
    </source>
</evidence>
<dbReference type="InterPro" id="IPR049514">
    <property type="entry name" value="Fic-like_C"/>
</dbReference>
<evidence type="ECO:0008006" key="5">
    <source>
        <dbReference type="Google" id="ProtNLM"/>
    </source>
</evidence>
<dbReference type="RefSeq" id="WP_243115893.1">
    <property type="nucleotide sequence ID" value="NZ_LR130778.1"/>
</dbReference>
<keyword evidence="4" id="KW-1185">Reference proteome</keyword>
<dbReference type="Pfam" id="PF04326">
    <property type="entry name" value="SLFN_AlbA_2"/>
    <property type="match status" value="1"/>
</dbReference>
<accession>A0A3P7PD60</accession>
<evidence type="ECO:0000313" key="4">
    <source>
        <dbReference type="Proteomes" id="UP000279029"/>
    </source>
</evidence>
<dbReference type="InterPro" id="IPR038475">
    <property type="entry name" value="RecG_C_sf"/>
</dbReference>
<gene>
    <name evidence="3" type="ORF">PATL70BA_2099</name>
</gene>
<reference evidence="3 4" key="1">
    <citation type="submission" date="2018-09" db="EMBL/GenBank/DDBJ databases">
        <authorList>
            <person name="Postec A."/>
        </authorList>
    </citation>
    <scope>NUCLEOTIDE SEQUENCE [LARGE SCALE GENOMIC DNA]</scope>
    <source>
        <strain evidence="3">70B-A</strain>
    </source>
</reference>
<dbReference type="KEGG" id="cbar:PATL70BA_2099"/>
<dbReference type="EMBL" id="LR130778">
    <property type="protein sequence ID" value="VDN47983.1"/>
    <property type="molecule type" value="Genomic_DNA"/>
</dbReference>
<organism evidence="3 4">
    <name type="scientific">Petrocella atlantisensis</name>
    <dbReference type="NCBI Taxonomy" id="2173034"/>
    <lineage>
        <taxon>Bacteria</taxon>
        <taxon>Bacillati</taxon>
        <taxon>Bacillota</taxon>
        <taxon>Clostridia</taxon>
        <taxon>Lachnospirales</taxon>
        <taxon>Vallitaleaceae</taxon>
        <taxon>Petrocella</taxon>
    </lineage>
</organism>